<evidence type="ECO:0000259" key="1">
    <source>
        <dbReference type="Pfam" id="PF01610"/>
    </source>
</evidence>
<keyword evidence="3" id="KW-1185">Reference proteome</keyword>
<dbReference type="EMBL" id="JACBYW010000006">
    <property type="protein sequence ID" value="NYH80219.1"/>
    <property type="molecule type" value="Genomic_DNA"/>
</dbReference>
<dbReference type="InterPro" id="IPR002560">
    <property type="entry name" value="Transposase_DDE"/>
</dbReference>
<dbReference type="RefSeq" id="WP_179536557.1">
    <property type="nucleotide sequence ID" value="NZ_JACBYW010000006.1"/>
</dbReference>
<dbReference type="PANTHER" id="PTHR33498">
    <property type="entry name" value="TRANSPOSASE FOR INSERTION SEQUENCE ELEMENT IS1557"/>
    <property type="match status" value="1"/>
</dbReference>
<dbReference type="Pfam" id="PF01610">
    <property type="entry name" value="DDE_Tnp_ISL3"/>
    <property type="match status" value="1"/>
</dbReference>
<feature type="domain" description="Transposase IS204/IS1001/IS1096/IS1165 DDE" evidence="1">
    <location>
        <begin position="16"/>
        <end position="89"/>
    </location>
</feature>
<accession>A0A852Z380</accession>
<evidence type="ECO:0000313" key="3">
    <source>
        <dbReference type="Proteomes" id="UP000548304"/>
    </source>
</evidence>
<reference evidence="2 3" key="1">
    <citation type="submission" date="2020-07" db="EMBL/GenBank/DDBJ databases">
        <title>Genomic Encyclopedia of Type Strains, Phase III (KMG-III): the genomes of soil and plant-associated and newly described type strains.</title>
        <authorList>
            <person name="Whitman W."/>
        </authorList>
    </citation>
    <scope>NUCLEOTIDE SEQUENCE [LARGE SCALE GENOMIC DNA]</scope>
    <source>
        <strain evidence="2 3">CECT 8576</strain>
    </source>
</reference>
<organism evidence="2 3">
    <name type="scientific">Actinopolyspora biskrensis</name>
    <dbReference type="NCBI Taxonomy" id="1470178"/>
    <lineage>
        <taxon>Bacteria</taxon>
        <taxon>Bacillati</taxon>
        <taxon>Actinomycetota</taxon>
        <taxon>Actinomycetes</taxon>
        <taxon>Actinopolysporales</taxon>
        <taxon>Actinopolysporaceae</taxon>
        <taxon>Actinopolyspora</taxon>
    </lineage>
</organism>
<evidence type="ECO:0000313" key="2">
    <source>
        <dbReference type="EMBL" id="NYH80219.1"/>
    </source>
</evidence>
<comment type="caution">
    <text evidence="2">The sequence shown here is derived from an EMBL/GenBank/DDBJ whole genome shotgun (WGS) entry which is preliminary data.</text>
</comment>
<name>A0A852Z380_9ACTN</name>
<dbReference type="PANTHER" id="PTHR33498:SF1">
    <property type="entry name" value="TRANSPOSASE FOR INSERTION SEQUENCE ELEMENT IS1557"/>
    <property type="match status" value="1"/>
</dbReference>
<dbReference type="AlphaFoldDB" id="A0A852Z380"/>
<dbReference type="InterPro" id="IPR047951">
    <property type="entry name" value="Transpos_ISL3"/>
</dbReference>
<dbReference type="Proteomes" id="UP000548304">
    <property type="component" value="Unassembled WGS sequence"/>
</dbReference>
<proteinExistence type="predicted"/>
<sequence>MTARAREFGNMLTQRHGIDLDTWITAVRSDNLPAMYAFTDRLTKDQETLAAGITLPYINGLTEGVINKIKMLKRKTYGRVSFALLRKRILLMN</sequence>
<gene>
    <name evidence="2" type="ORF">FHR84_003568</name>
</gene>
<protein>
    <submittedName>
        <fullName evidence="2">Transposase</fullName>
    </submittedName>
</protein>